<evidence type="ECO:0008006" key="3">
    <source>
        <dbReference type="Google" id="ProtNLM"/>
    </source>
</evidence>
<evidence type="ECO:0000313" key="1">
    <source>
        <dbReference type="EMBL" id="RAI28393.1"/>
    </source>
</evidence>
<comment type="caution">
    <text evidence="1">The sequence shown here is derived from an EMBL/GenBank/DDBJ whole genome shotgun (WGS) entry which is preliminary data.</text>
</comment>
<name>A0A327JSH6_9HYPH</name>
<proteinExistence type="predicted"/>
<keyword evidence="2" id="KW-1185">Reference proteome</keyword>
<reference evidence="1 2" key="1">
    <citation type="submission" date="2017-07" db="EMBL/GenBank/DDBJ databases">
        <title>Draft Genome Sequences of Select Purple Nonsulfur Bacteria.</title>
        <authorList>
            <person name="Lasarre B."/>
            <person name="Mckinlay J.B."/>
        </authorList>
    </citation>
    <scope>NUCLEOTIDE SEQUENCE [LARGE SCALE GENOMIC DNA]</scope>
    <source>
        <strain evidence="1 2">DSM 11290</strain>
    </source>
</reference>
<dbReference type="Proteomes" id="UP000249299">
    <property type="component" value="Unassembled WGS sequence"/>
</dbReference>
<accession>A0A327JSH6</accession>
<gene>
    <name evidence="1" type="ORF">CH339_06685</name>
</gene>
<dbReference type="EMBL" id="NPEV01000010">
    <property type="protein sequence ID" value="RAI28393.1"/>
    <property type="molecule type" value="Genomic_DNA"/>
</dbReference>
<protein>
    <recommendedName>
        <fullName evidence="3">Prolyl 4-hydroxylase alpha subunit Fe(2+) 2OG dioxygenase domain-containing protein</fullName>
    </recommendedName>
</protein>
<sequence>MLDTARSQRIKSTFLTALAAADGAAAPYPHWHLEATIPDDVVEAIVGLPFAPPEDAVFDGRREANNQARIFFGKEVQKEHAVAADLAAALGDEEVVAALQATCDVDLSQGQLRIEYCMDRDGFWLEPHTDIAVKQFTMLIYLSGEPELADAGTDVYDTDLNLVATSPYGKGIGFIFIPSETSWHGFRKRPINGIRRSLIVNFVAPEWRSVEELA</sequence>
<dbReference type="RefSeq" id="WP_111433648.1">
    <property type="nucleotide sequence ID" value="NZ_JACIGG010000009.1"/>
</dbReference>
<dbReference type="AlphaFoldDB" id="A0A327JSH6"/>
<organism evidence="1 2">
    <name type="scientific">Rhodobium orientis</name>
    <dbReference type="NCBI Taxonomy" id="34017"/>
    <lineage>
        <taxon>Bacteria</taxon>
        <taxon>Pseudomonadati</taxon>
        <taxon>Pseudomonadota</taxon>
        <taxon>Alphaproteobacteria</taxon>
        <taxon>Hyphomicrobiales</taxon>
        <taxon>Rhodobiaceae</taxon>
        <taxon>Rhodobium</taxon>
    </lineage>
</organism>
<dbReference type="OrthoDB" id="7157988at2"/>
<evidence type="ECO:0000313" key="2">
    <source>
        <dbReference type="Proteomes" id="UP000249299"/>
    </source>
</evidence>
<dbReference type="Gene3D" id="2.60.120.620">
    <property type="entry name" value="q2cbj1_9rhob like domain"/>
    <property type="match status" value="1"/>
</dbReference>